<name>A0ABS4K6W0_9CLOT</name>
<protein>
    <recommendedName>
        <fullName evidence="3">STAS/SEC14 domain-containing protein</fullName>
    </recommendedName>
</protein>
<dbReference type="RefSeq" id="WP_021283202.1">
    <property type="nucleotide sequence ID" value="NZ_JAGGLL010000031.1"/>
</dbReference>
<gene>
    <name evidence="1" type="ORF">J2Z44_003369</name>
</gene>
<dbReference type="Proteomes" id="UP001519308">
    <property type="component" value="Unassembled WGS sequence"/>
</dbReference>
<comment type="caution">
    <text evidence="1">The sequence shown here is derived from an EMBL/GenBank/DDBJ whole genome shotgun (WGS) entry which is preliminary data.</text>
</comment>
<evidence type="ECO:0000313" key="2">
    <source>
        <dbReference type="Proteomes" id="UP001519308"/>
    </source>
</evidence>
<reference evidence="1 2" key="1">
    <citation type="submission" date="2021-03" db="EMBL/GenBank/DDBJ databases">
        <title>Genomic Encyclopedia of Type Strains, Phase IV (KMG-IV): sequencing the most valuable type-strain genomes for metagenomic binning, comparative biology and taxonomic classification.</title>
        <authorList>
            <person name="Goeker M."/>
        </authorList>
    </citation>
    <scope>NUCLEOTIDE SEQUENCE [LARGE SCALE GENOMIC DNA]</scope>
    <source>
        <strain evidence="1 2">DSM 28650</strain>
    </source>
</reference>
<sequence>MLIKDVKGMYEIKVDTTRCISYEKNTGFWTAEDFKRFHNDYVNKVVPSFKGKKWAKCADLTEYKVSTIVDEVNELNTYCEKNGFVAAALIVSSAVVKMQMNRAVKGNGVNPVAFTDLAEADAWLKGQGF</sequence>
<evidence type="ECO:0008006" key="3">
    <source>
        <dbReference type="Google" id="ProtNLM"/>
    </source>
</evidence>
<accession>A0ABS4K6W0</accession>
<dbReference type="EMBL" id="JAGGLL010000031">
    <property type="protein sequence ID" value="MBP2023532.1"/>
    <property type="molecule type" value="Genomic_DNA"/>
</dbReference>
<evidence type="ECO:0000313" key="1">
    <source>
        <dbReference type="EMBL" id="MBP2023532.1"/>
    </source>
</evidence>
<organism evidence="1 2">
    <name type="scientific">Clostridium punense</name>
    <dbReference type="NCBI Taxonomy" id="1054297"/>
    <lineage>
        <taxon>Bacteria</taxon>
        <taxon>Bacillati</taxon>
        <taxon>Bacillota</taxon>
        <taxon>Clostridia</taxon>
        <taxon>Eubacteriales</taxon>
        <taxon>Clostridiaceae</taxon>
        <taxon>Clostridium</taxon>
    </lineage>
</organism>
<proteinExistence type="predicted"/>
<keyword evidence="2" id="KW-1185">Reference proteome</keyword>